<reference evidence="2" key="1">
    <citation type="journal article" date="2019" name="G3 (Bethesda)">
        <title>Genome Assemblies of Two Rare Opportunistic Yeast Pathogens: Diutina rugosa (syn. Candida rugosa) and Trichomonascus ciferrii (syn. Candida ciferrii).</title>
        <authorList>
            <person name="Mixao V."/>
            <person name="Saus E."/>
            <person name="Hansen A.P."/>
            <person name="Lass-Florl C."/>
            <person name="Gabaldon T."/>
        </authorList>
    </citation>
    <scope>NUCLEOTIDE SEQUENCE</scope>
    <source>
        <strain evidence="2">CBS 4856</strain>
    </source>
</reference>
<dbReference type="VEuPathDB" id="FungiDB:TRICI_001269"/>
<evidence type="ECO:0000313" key="2">
    <source>
        <dbReference type="EMBL" id="KAA8916643.1"/>
    </source>
</evidence>
<dbReference type="PROSITE" id="PS50181">
    <property type="entry name" value="FBOX"/>
    <property type="match status" value="1"/>
</dbReference>
<dbReference type="SUPFAM" id="SSF81383">
    <property type="entry name" value="F-box domain"/>
    <property type="match status" value="1"/>
</dbReference>
<feature type="domain" description="F-box" evidence="1">
    <location>
        <begin position="34"/>
        <end position="79"/>
    </location>
</feature>
<keyword evidence="3" id="KW-1185">Reference proteome</keyword>
<protein>
    <recommendedName>
        <fullName evidence="1">F-box domain-containing protein</fullName>
    </recommendedName>
</protein>
<dbReference type="InterPro" id="IPR036047">
    <property type="entry name" value="F-box-like_dom_sf"/>
</dbReference>
<dbReference type="Gene3D" id="3.80.10.10">
    <property type="entry name" value="Ribonuclease Inhibitor"/>
    <property type="match status" value="1"/>
</dbReference>
<comment type="caution">
    <text evidence="2">The sequence shown here is derived from an EMBL/GenBank/DDBJ whole genome shotgun (WGS) entry which is preliminary data.</text>
</comment>
<dbReference type="InterPro" id="IPR001810">
    <property type="entry name" value="F-box_dom"/>
</dbReference>
<organism evidence="2 3">
    <name type="scientific">Trichomonascus ciferrii</name>
    <dbReference type="NCBI Taxonomy" id="44093"/>
    <lineage>
        <taxon>Eukaryota</taxon>
        <taxon>Fungi</taxon>
        <taxon>Dikarya</taxon>
        <taxon>Ascomycota</taxon>
        <taxon>Saccharomycotina</taxon>
        <taxon>Dipodascomycetes</taxon>
        <taxon>Dipodascales</taxon>
        <taxon>Trichomonascaceae</taxon>
        <taxon>Trichomonascus</taxon>
        <taxon>Trichomonascus ciferrii complex</taxon>
    </lineage>
</organism>
<dbReference type="Pfam" id="PF00646">
    <property type="entry name" value="F-box"/>
    <property type="match status" value="1"/>
</dbReference>
<dbReference type="AlphaFoldDB" id="A0A642VA27"/>
<gene>
    <name evidence="2" type="ORF">TRICI_001269</name>
</gene>
<evidence type="ECO:0000259" key="1">
    <source>
        <dbReference type="PROSITE" id="PS50181"/>
    </source>
</evidence>
<accession>A0A642VA27</accession>
<sequence>MLTLYKFQSYLLRPPSKAKCAKKLVAQRTAENGVDFLSSLPIELIKEVIGYLGSEDIKTIQLCCTRLRDVAKEVIWEHVDLNTSLLVRDNHMGRFMGSNCETTCYPFCLYSHHNCKKICISVTTDNIKSFLNQVLASGDGSLPFDVVKVLSFHVDEYTFPGLFSSDQEACEGHDDPASHFFEWFIEMITPEMFPRLRLIELTSGTSHTPLRVVNSLVRLLRAKFKNVDFNVEASPNDIQADISDLFGPSLKVLKLFNGPHAENPAKIRRLIESKQLCSSVSTLFIHSEIGILFDTKVLERFFSKATNLKVLSIKGFRTFQSDLTWVPKSVQIISIDNQNTYSGKKPNELPPVFAHCSQPVTTLPQVTYLRLIEPPYMPQFASFPNLQKLVLCGTGQNHEFEVLVDNLARNSPHIVQLTCKFMSYQQISKLITSFPSLQSVVVECSLRNDLDGFKAFLNAVKGLSFIHLSISHIMDQWSCWDFQFSLENALKNCPNPCTILVDTPIAGIADYKVTTPIFDGYSRVHLFKPVYFVDSNVLTNYCNF</sequence>
<dbReference type="InterPro" id="IPR032675">
    <property type="entry name" value="LRR_dom_sf"/>
</dbReference>
<proteinExistence type="predicted"/>
<dbReference type="EMBL" id="SWFS01000093">
    <property type="protein sequence ID" value="KAA8916643.1"/>
    <property type="molecule type" value="Genomic_DNA"/>
</dbReference>
<dbReference type="SUPFAM" id="SSF52047">
    <property type="entry name" value="RNI-like"/>
    <property type="match status" value="1"/>
</dbReference>
<evidence type="ECO:0000313" key="3">
    <source>
        <dbReference type="Proteomes" id="UP000761534"/>
    </source>
</evidence>
<dbReference type="Proteomes" id="UP000761534">
    <property type="component" value="Unassembled WGS sequence"/>
</dbReference>
<name>A0A642VA27_9ASCO</name>